<protein>
    <submittedName>
        <fullName evidence="1">Uncharacterized protein</fullName>
    </submittedName>
</protein>
<dbReference type="AlphaFoldDB" id="A0A1I0MZ48"/>
<name>A0A1I0MZ48_9RHOB</name>
<dbReference type="OrthoDB" id="3078228at2"/>
<keyword evidence="2" id="KW-1185">Reference proteome</keyword>
<evidence type="ECO:0000313" key="1">
    <source>
        <dbReference type="EMBL" id="SEV93921.1"/>
    </source>
</evidence>
<organism evidence="1 2">
    <name type="scientific">Cognatiyoonia koreensis</name>
    <dbReference type="NCBI Taxonomy" id="364200"/>
    <lineage>
        <taxon>Bacteria</taxon>
        <taxon>Pseudomonadati</taxon>
        <taxon>Pseudomonadota</taxon>
        <taxon>Alphaproteobacteria</taxon>
        <taxon>Rhodobacterales</taxon>
        <taxon>Paracoccaceae</taxon>
        <taxon>Cognatiyoonia</taxon>
    </lineage>
</organism>
<proteinExistence type="predicted"/>
<gene>
    <name evidence="1" type="ORF">SAMN04488515_0319</name>
</gene>
<sequence>MNLSSDRLKTQIYFESLLGCTNPEAIKQFQDNATGIVLNRGQATAFRKFCGLDARSFLFKGAVSLFSALSGISKGRQTWPVVQLYYANYYLLRAELLLRNRCILRANRVFTTLCLNGEAVEKVSNKNAKSDHDLTIFFAKKYLNGLDVLLSQEIEGELPYEWLKKQRDWYQYKQDSYIELNDIGPFYSFEQMDLLTQVNMFLADSDPYFCFDPDYAALALPIKRFQLSLISANEHAVQFDNNAKSKLLRFQGEGLACARVLQLL</sequence>
<dbReference type="STRING" id="364200.SAMN04488515_0319"/>
<accession>A0A1I0MZ48</accession>
<evidence type="ECO:0000313" key="2">
    <source>
        <dbReference type="Proteomes" id="UP000199167"/>
    </source>
</evidence>
<dbReference type="Proteomes" id="UP000199167">
    <property type="component" value="Unassembled WGS sequence"/>
</dbReference>
<reference evidence="1 2" key="1">
    <citation type="submission" date="2016-10" db="EMBL/GenBank/DDBJ databases">
        <authorList>
            <person name="de Groot N.N."/>
        </authorList>
    </citation>
    <scope>NUCLEOTIDE SEQUENCE [LARGE SCALE GENOMIC DNA]</scope>
    <source>
        <strain evidence="1 2">DSM 17925</strain>
    </source>
</reference>
<dbReference type="RefSeq" id="WP_089989448.1">
    <property type="nucleotide sequence ID" value="NZ_FOIZ01000001.1"/>
</dbReference>
<dbReference type="EMBL" id="FOIZ01000001">
    <property type="protein sequence ID" value="SEV93921.1"/>
    <property type="molecule type" value="Genomic_DNA"/>
</dbReference>